<evidence type="ECO:0000259" key="9">
    <source>
        <dbReference type="Pfam" id="PF25820"/>
    </source>
</evidence>
<dbReference type="InterPro" id="IPR057709">
    <property type="entry name" value="DUF7949"/>
</dbReference>
<evidence type="ECO:0000256" key="1">
    <source>
        <dbReference type="ARBA" id="ARBA00004141"/>
    </source>
</evidence>
<dbReference type="PANTHER" id="PTHR31378:SF29">
    <property type="entry name" value="EGF-LIKE DOMAIN-CONTAINING PROTEIN-RELATED"/>
    <property type="match status" value="1"/>
</dbReference>
<feature type="transmembrane region" description="Helical" evidence="6">
    <location>
        <begin position="122"/>
        <end position="147"/>
    </location>
</feature>
<feature type="domain" description="DUF7949" evidence="9">
    <location>
        <begin position="1619"/>
        <end position="1653"/>
    </location>
</feature>
<name>A0AAN7UBW4_9MYCE</name>
<protein>
    <recommendedName>
        <fullName evidence="12">EGF-like domain-containing protein</fullName>
    </recommendedName>
</protein>
<accession>A0AAN7UBW4</accession>
<feature type="region of interest" description="Disordered" evidence="5">
    <location>
        <begin position="1550"/>
        <end position="1615"/>
    </location>
</feature>
<reference evidence="10 11" key="1">
    <citation type="submission" date="2023-11" db="EMBL/GenBank/DDBJ databases">
        <title>Dfirmibasis_genome.</title>
        <authorList>
            <person name="Edelbroek B."/>
            <person name="Kjellin J."/>
            <person name="Jerlstrom-Hultqvist J."/>
            <person name="Soderbom F."/>
        </authorList>
    </citation>
    <scope>NUCLEOTIDE SEQUENCE [LARGE SCALE GENOMIC DNA]</scope>
    <source>
        <strain evidence="10 11">TNS-C-14</strain>
    </source>
</reference>
<dbReference type="Pfam" id="PF23034">
    <property type="entry name" value="DUF7035"/>
    <property type="match status" value="1"/>
</dbReference>
<dbReference type="InterPro" id="IPR002293">
    <property type="entry name" value="AA/rel_permease1"/>
</dbReference>
<evidence type="ECO:0008006" key="12">
    <source>
        <dbReference type="Google" id="ProtNLM"/>
    </source>
</evidence>
<feature type="transmembrane region" description="Helical" evidence="6">
    <location>
        <begin position="1907"/>
        <end position="1930"/>
    </location>
</feature>
<evidence type="ECO:0000256" key="4">
    <source>
        <dbReference type="ARBA" id="ARBA00023136"/>
    </source>
</evidence>
<dbReference type="Gene3D" id="1.20.1740.10">
    <property type="entry name" value="Amino acid/polyamine transporter I"/>
    <property type="match status" value="1"/>
</dbReference>
<dbReference type="PANTHER" id="PTHR31378">
    <property type="entry name" value="EGF-LIKE DOMAIN-CONTAINING PROTEIN-RELATED-RELATED"/>
    <property type="match status" value="1"/>
</dbReference>
<feature type="transmembrane region" description="Helical" evidence="6">
    <location>
        <begin position="400"/>
        <end position="421"/>
    </location>
</feature>
<evidence type="ECO:0000256" key="5">
    <source>
        <dbReference type="SAM" id="MobiDB-lite"/>
    </source>
</evidence>
<feature type="compositionally biased region" description="Pro residues" evidence="5">
    <location>
        <begin position="1600"/>
        <end position="1615"/>
    </location>
</feature>
<proteinExistence type="predicted"/>
<dbReference type="Proteomes" id="UP001344447">
    <property type="component" value="Unassembled WGS sequence"/>
</dbReference>
<feature type="compositionally biased region" description="Low complexity" evidence="5">
    <location>
        <begin position="1550"/>
        <end position="1599"/>
    </location>
</feature>
<sequence>MELKKINSKSSDLSTSSSFDTCSSGVTFDDEFTTNGLKKNTIGVVECIALSVGGIGLSAATFFVFPNIASASGSSVPFTVFIGALCCLSISNTISIFGTYISSSSSFFVYITKGLGNEIGFLSFWVLITGYLLIMISCVLQFSGALADLITSYSDFHCPWILCSILVITIVPTLAYIGIDVVLKTSIVAMILETLVMLVLSLTIVIKGGDQGNYPLAFTPVGEYSGGISGIAKGLVYCCFLFVGFEGAATLGQETRNPKKNIPIAVFGSIAFAATWFIWAMYSLVVAVGPSNIFSIDVSQSPIQQYAHRFVGNWFAIIVDIAGVVSGFGVVSSWFNIVFRIIYSIGKTRESGIISYLGKTNKRFKTPHVAIITLIAFIMIMSVIIVGSTKSVYSKSSWEVYNYISFIGTIPIIIIFIVTNIAVIRYVRIHQSQDFQIIRHLLLPVISSIIFTLILILNFLSNSKTYPLQYFLVGLASFLLIGVAFTLYLHFYKKDYLKNMLYQMMCQSFYNVTTNEFRVTDLTGYYRPINNNENYASGNPPNIYCSRSFHISVEQLSVNIIPKQLINGTIYTKSEDNSTIVYQYFLNVVSIGTYYYDIVIQDNNSNNYTIKQFIKVDCVAPPTLIITNVSNSQLNKYPFKGYHYNIVLNENVERPIPYIGTFSFIYQVFSNSFTSSQNIISKEIEKYFVSKFSFSTKTILSNNIKVNSTYFTIFSNFSDYNLKPYFTPATSFINNCKNVTIQQYPSSCLNLFYGQCIFLISLEMKSNDYLLLYSGLMSTLQLVSGNETNGTYYLAVQPRFSSQQNGSIGSFEDGTYKSTLITDFLATQATNPLPTINSKNYTLQTKEGISVPFGGQEMTIEYFDDLYFSNKKSGFNGPNTKAPSGYPYIDGTKDQLSFSFFVPTSLYSKSASPYISLSYYFKSLVGSSFGLSAPLVPKFIDSIAPKIQDIEIFENPQVLNEIILRINIIDQGGSGVRLIQLTSSLMVSQIYYYRGDTTDLVDGDVFNGTYQFSLPKYSISTDYTINICDNANNMIAFQSLSAFNALKRAEPLISSSLLTILDIKSIFFQKNDLDLSDNGVDNILYIQLKNSSITNGVFSMRTLLNIEDRVPDNYASGYDYLYQPVKYFISKWNASLQSYQIEFSLPARLPNGPLPFLILPIMDLNSATIYSLFGNDSQLRITSRDCDIMGPIVDSYQIIPSSNVYIPTIPGQQQMIGFHLDVVDHLNGIDSVYITITSNLDIIGHSFAFENITGTPNSYGINATFPIYSYDKPQQYTISKIKMVDGQGYTTEYPNIVKVNPLFKIMNNKTISLKTDYANGASFVSDSTPPTLTSWNVSKTLVQDLNNTIVFDFTIQDLESGISTVNNPTVVIVNDNGVQIQGKSEIVSNITNANNLFIYQSITYRSTIIIPYLYGYPNGIGLGLYGVYDNHRNLNGFGVKKLNDLGYQFFVSTPYGQSGPVITSLTYDNGFIVVQGFKFGINPNVQLIYDPSATTYERVIPIPFLNKTSIYLNATEFRTTLSMDYRVSVSNSKSYSNEITITLPPIIPVTPTTTPTLTPTLTPTTTTTPTLTPTTTPTLTPTTTPTPTETETPTLTPTPTQTPTPTPTQPLPTNTPSPCKGNPICGGNEQGKCSTLGCVCILPYFGDDCSSKVIIDIKPTVNETQPQVVIPYVQPSNMKSKVSSLVSVYSLREIDFNGKVKNEYIFNQWDYEELSDSEFKYSTEIINKNNASSITSIVAIIKRFETTTDIVFANEKITMLPSTMKYYITLSNYQFIDKLHSLNLLMYTSISTTQTDDVCSSSKFGDSSSQLSSQYIKIQINDISLYGEFIKRAIVDGKVHGVSNRELTEELPLNTGNNAHTFIAIEIPNYKNSIELDPNFSVLLESNSPTDNSVCSSNNSGLSKTQLVGIIIGSVFFAVVVAIGVTYLVFRNSTSLRIKARSFKLKSFKK</sequence>
<dbReference type="Pfam" id="PF23033">
    <property type="entry name" value="DUF7034"/>
    <property type="match status" value="1"/>
</dbReference>
<dbReference type="GO" id="GO:0022857">
    <property type="term" value="F:transmembrane transporter activity"/>
    <property type="evidence" value="ECO:0007669"/>
    <property type="project" value="InterPro"/>
</dbReference>
<comment type="subcellular location">
    <subcellularLocation>
        <location evidence="1">Membrane</location>
        <topology evidence="1">Multi-pass membrane protein</topology>
    </subcellularLocation>
</comment>
<evidence type="ECO:0000256" key="2">
    <source>
        <dbReference type="ARBA" id="ARBA00022692"/>
    </source>
</evidence>
<comment type="caution">
    <text evidence="10">The sequence shown here is derived from an EMBL/GenBank/DDBJ whole genome shotgun (WGS) entry which is preliminary data.</text>
</comment>
<evidence type="ECO:0000256" key="3">
    <source>
        <dbReference type="ARBA" id="ARBA00022989"/>
    </source>
</evidence>
<keyword evidence="2 6" id="KW-0812">Transmembrane</keyword>
<evidence type="ECO:0000313" key="10">
    <source>
        <dbReference type="EMBL" id="KAK5578328.1"/>
    </source>
</evidence>
<dbReference type="GO" id="GO:0016020">
    <property type="term" value="C:membrane"/>
    <property type="evidence" value="ECO:0007669"/>
    <property type="project" value="UniProtKB-SubCell"/>
</dbReference>
<feature type="transmembrane region" description="Helical" evidence="6">
    <location>
        <begin position="369"/>
        <end position="388"/>
    </location>
</feature>
<evidence type="ECO:0000313" key="11">
    <source>
        <dbReference type="Proteomes" id="UP001344447"/>
    </source>
</evidence>
<feature type="transmembrane region" description="Helical" evidence="6">
    <location>
        <begin position="226"/>
        <end position="249"/>
    </location>
</feature>
<feature type="transmembrane region" description="Helical" evidence="6">
    <location>
        <begin position="314"/>
        <end position="339"/>
    </location>
</feature>
<feature type="domain" description="DUF7034" evidence="7">
    <location>
        <begin position="1330"/>
        <end position="1455"/>
    </location>
</feature>
<evidence type="ECO:0000256" key="6">
    <source>
        <dbReference type="SAM" id="Phobius"/>
    </source>
</evidence>
<feature type="transmembrane region" description="Helical" evidence="6">
    <location>
        <begin position="467"/>
        <end position="491"/>
    </location>
</feature>
<feature type="compositionally biased region" description="Low complexity" evidence="5">
    <location>
        <begin position="8"/>
        <end position="21"/>
    </location>
</feature>
<dbReference type="EMBL" id="JAVFKY010000003">
    <property type="protein sequence ID" value="KAK5578328.1"/>
    <property type="molecule type" value="Genomic_DNA"/>
</dbReference>
<evidence type="ECO:0000259" key="7">
    <source>
        <dbReference type="Pfam" id="PF23033"/>
    </source>
</evidence>
<feature type="region of interest" description="Disordered" evidence="5">
    <location>
        <begin position="1"/>
        <end position="21"/>
    </location>
</feature>
<gene>
    <name evidence="10" type="ORF">RB653_007998</name>
</gene>
<keyword evidence="3 6" id="KW-1133">Transmembrane helix</keyword>
<feature type="domain" description="DUF7035" evidence="8">
    <location>
        <begin position="1186"/>
        <end position="1312"/>
    </location>
</feature>
<evidence type="ECO:0000259" key="8">
    <source>
        <dbReference type="Pfam" id="PF23034"/>
    </source>
</evidence>
<dbReference type="InterPro" id="IPR055463">
    <property type="entry name" value="DUF7035"/>
</dbReference>
<feature type="transmembrane region" description="Helical" evidence="6">
    <location>
        <begin position="261"/>
        <end position="282"/>
    </location>
</feature>
<feature type="transmembrane region" description="Helical" evidence="6">
    <location>
        <begin position="78"/>
        <end position="101"/>
    </location>
</feature>
<organism evidence="10 11">
    <name type="scientific">Dictyostelium firmibasis</name>
    <dbReference type="NCBI Taxonomy" id="79012"/>
    <lineage>
        <taxon>Eukaryota</taxon>
        <taxon>Amoebozoa</taxon>
        <taxon>Evosea</taxon>
        <taxon>Eumycetozoa</taxon>
        <taxon>Dictyostelia</taxon>
        <taxon>Dictyosteliales</taxon>
        <taxon>Dictyosteliaceae</taxon>
        <taxon>Dictyostelium</taxon>
    </lineage>
</organism>
<feature type="transmembrane region" description="Helical" evidence="6">
    <location>
        <begin position="186"/>
        <end position="206"/>
    </location>
</feature>
<feature type="transmembrane region" description="Helical" evidence="6">
    <location>
        <begin position="159"/>
        <end position="179"/>
    </location>
</feature>
<dbReference type="Pfam" id="PF25820">
    <property type="entry name" value="DUF7949"/>
    <property type="match status" value="1"/>
</dbReference>
<keyword evidence="4 6" id="KW-0472">Membrane</keyword>
<feature type="transmembrane region" description="Helical" evidence="6">
    <location>
        <begin position="441"/>
        <end position="461"/>
    </location>
</feature>
<dbReference type="Pfam" id="PF13520">
    <property type="entry name" value="AA_permease_2"/>
    <property type="match status" value="1"/>
</dbReference>
<dbReference type="InterPro" id="IPR055462">
    <property type="entry name" value="DUF7034"/>
</dbReference>
<feature type="transmembrane region" description="Helical" evidence="6">
    <location>
        <begin position="47"/>
        <end position="66"/>
    </location>
</feature>
<keyword evidence="11" id="KW-1185">Reference proteome</keyword>